<reference evidence="4" key="2">
    <citation type="journal article" date="2015" name="Genome Biol. Evol.">
        <title>Complete Genome Sequence and Transcriptomic Analysis of the Novel Pathogen Elizabethkingia anophelis in Response to Oxidative Stress.</title>
        <authorList>
            <person name="Li Y."/>
            <person name="Liu Y."/>
            <person name="Chew S.C."/>
            <person name="Tay M."/>
            <person name="Salido M.M."/>
            <person name="Teo J."/>
            <person name="Lauro F.M."/>
            <person name="Givskov M."/>
            <person name="Yang L."/>
        </authorList>
    </citation>
    <scope>NUCLEOTIDE SEQUENCE</scope>
    <source>
        <strain evidence="4">NUHP1</strain>
    </source>
</reference>
<dbReference type="KEGG" id="eao:BD94_3317"/>
<evidence type="ECO:0000259" key="3">
    <source>
        <dbReference type="Pfam" id="PF00535"/>
    </source>
</evidence>
<dbReference type="Gene3D" id="3.90.550.10">
    <property type="entry name" value="Spore Coat Polysaccharide Biosynthesis Protein SpsA, Chain A"/>
    <property type="match status" value="1"/>
</dbReference>
<organism evidence="4 5">
    <name type="scientific">Elizabethkingia anophelis NUHP1</name>
    <dbReference type="NCBI Taxonomy" id="1338011"/>
    <lineage>
        <taxon>Bacteria</taxon>
        <taxon>Pseudomonadati</taxon>
        <taxon>Bacteroidota</taxon>
        <taxon>Flavobacteriia</taxon>
        <taxon>Flavobacteriales</taxon>
        <taxon>Weeksellaceae</taxon>
        <taxon>Elizabethkingia</taxon>
    </lineage>
</organism>
<dbReference type="HOGENOM" id="CLU_025996_25_0_10"/>
<protein>
    <submittedName>
        <fullName evidence="4">Glycosyltransferase</fullName>
    </submittedName>
</protein>
<dbReference type="RefSeq" id="WP_024565969.1">
    <property type="nucleotide sequence ID" value="NZ_CP007547.1"/>
</dbReference>
<dbReference type="PANTHER" id="PTHR22916:SF51">
    <property type="entry name" value="GLYCOSYLTRANSFERASE EPSH-RELATED"/>
    <property type="match status" value="1"/>
</dbReference>
<keyword evidence="2 4" id="KW-0808">Transferase</keyword>
<dbReference type="Proteomes" id="UP000028933">
    <property type="component" value="Chromosome"/>
</dbReference>
<dbReference type="SUPFAM" id="SSF53448">
    <property type="entry name" value="Nucleotide-diphospho-sugar transferases"/>
    <property type="match status" value="1"/>
</dbReference>
<dbReference type="CDD" id="cd00761">
    <property type="entry name" value="Glyco_tranf_GTA_type"/>
    <property type="match status" value="1"/>
</dbReference>
<reference evidence="4" key="1">
    <citation type="journal article" date="2013" name="Lancet">
        <title>First case of E anophelis outbreak in an intensive-care unit.</title>
        <authorList>
            <person name="Teo J."/>
            <person name="Tan S.Y."/>
            <person name="Tay M."/>
            <person name="Ding Y."/>
            <person name="Kjelleberg S."/>
            <person name="Givskov M."/>
            <person name="Lin R.T."/>
            <person name="Yang L."/>
        </authorList>
    </citation>
    <scope>NUCLEOTIDE SEQUENCE [LARGE SCALE GENOMIC DNA]</scope>
    <source>
        <strain evidence="4">NUHP1</strain>
    </source>
</reference>
<evidence type="ECO:0000256" key="1">
    <source>
        <dbReference type="ARBA" id="ARBA00022676"/>
    </source>
</evidence>
<dbReference type="GO" id="GO:0016758">
    <property type="term" value="F:hexosyltransferase activity"/>
    <property type="evidence" value="ECO:0007669"/>
    <property type="project" value="UniProtKB-ARBA"/>
</dbReference>
<keyword evidence="1" id="KW-0328">Glycosyltransferase</keyword>
<dbReference type="STRING" id="1338011.BD94_3317"/>
<evidence type="ECO:0000256" key="2">
    <source>
        <dbReference type="ARBA" id="ARBA00022679"/>
    </source>
</evidence>
<dbReference type="InterPro" id="IPR029044">
    <property type="entry name" value="Nucleotide-diphossugar_trans"/>
</dbReference>
<feature type="domain" description="Glycosyltransferase 2-like" evidence="3">
    <location>
        <begin position="8"/>
        <end position="155"/>
    </location>
</feature>
<sequence length="329" mass="38839">MINSPLVSIIIPVYNVQEYIEKCIRSLFEQTYKSIEYIFIDDCGRDQSLGILDTLINEYPLRKRHVKVLKHKKNKGLPAARNTGMEEAMGKYIYHCDSDDWADERLIEDLVSKAEITNADIVFCDFYNVYGEEKHIYQQHKKETYEEYLKDFFMGYSQGSVWNKLFKRSLFNENQIKFPEGLPMLEDLRTIVQLYYFADKIEYLPRPLYYYIKSRASSISGVEYQKSTKLSIDRIENVKGIQSFLTEKKITNVDLELSLLKLGAKQNLLINATTITTLKEWKSIFPEANKYVKKSHLPSYYKIIVYCILKDLWLLPRLWLIMKSLKKNN</sequence>
<evidence type="ECO:0000313" key="4">
    <source>
        <dbReference type="EMBL" id="AIL47092.1"/>
    </source>
</evidence>
<dbReference type="InterPro" id="IPR001173">
    <property type="entry name" value="Glyco_trans_2-like"/>
</dbReference>
<name>A0A077EI59_9FLAO</name>
<evidence type="ECO:0000313" key="5">
    <source>
        <dbReference type="Proteomes" id="UP000028933"/>
    </source>
</evidence>
<dbReference type="PANTHER" id="PTHR22916">
    <property type="entry name" value="GLYCOSYLTRANSFERASE"/>
    <property type="match status" value="1"/>
</dbReference>
<proteinExistence type="predicted"/>
<dbReference type="eggNOG" id="COG1216">
    <property type="taxonomic scope" value="Bacteria"/>
</dbReference>
<accession>A0A077EI59</accession>
<dbReference type="AlphaFoldDB" id="A0A077EI59"/>
<gene>
    <name evidence="4" type="ORF">BD94_3317</name>
</gene>
<dbReference type="EMBL" id="CP007547">
    <property type="protein sequence ID" value="AIL47092.1"/>
    <property type="molecule type" value="Genomic_DNA"/>
</dbReference>
<dbReference type="Pfam" id="PF00535">
    <property type="entry name" value="Glycos_transf_2"/>
    <property type="match status" value="1"/>
</dbReference>